<dbReference type="AlphaFoldDB" id="A0A0M6WZ30"/>
<keyword evidence="1" id="KW-0472">Membrane</keyword>
<evidence type="ECO:0000313" key="5">
    <source>
        <dbReference type="Proteomes" id="UP000266391"/>
    </source>
</evidence>
<dbReference type="RefSeq" id="WP_055040427.1">
    <property type="nucleotide sequence ID" value="NZ_CVRS01000112.1"/>
</dbReference>
<keyword evidence="1" id="KW-0812">Transmembrane</keyword>
<gene>
    <name evidence="3" type="ORF">DW813_16295</name>
    <name evidence="2" type="ORF">RIL183_33181</name>
</gene>
<evidence type="ECO:0000256" key="1">
    <source>
        <dbReference type="SAM" id="Phobius"/>
    </source>
</evidence>
<keyword evidence="1" id="KW-1133">Transmembrane helix</keyword>
<reference evidence="3 5" key="3">
    <citation type="submission" date="2018-08" db="EMBL/GenBank/DDBJ databases">
        <title>A genome reference for cultivated species of the human gut microbiota.</title>
        <authorList>
            <person name="Zou Y."/>
            <person name="Xue W."/>
            <person name="Luo G."/>
        </authorList>
    </citation>
    <scope>NUCLEOTIDE SEQUENCE [LARGE SCALE GENOMIC DNA]</scope>
    <source>
        <strain evidence="3 5">AM32-8LB</strain>
    </source>
</reference>
<name>A0A0M6WZ30_9FIRM</name>
<keyword evidence="4" id="KW-1185">Reference proteome</keyword>
<sequence length="210" mass="23936">MNAKKFSDAMSELDTKYVDEALNYKTKMKKPIWIKWGIMAACLCLIICVVTIPRLLNGSNPPISGDLAPMVYVNNKLYQYTDSQLDFTDKESQFTYLGEIESKVSSSQEPKENFQANDDIVGAKVYQYENNIVVLIDGKYFLYSHMEDAENETVEFEGQLFNKSDLSEETLEWLEWYNSIPLEKQLAVNSIPAELYTDDGAGTVDADQEK</sequence>
<reference evidence="4" key="1">
    <citation type="submission" date="2015-05" db="EMBL/GenBank/DDBJ databases">
        <authorList>
            <consortium name="Pathogen Informatics"/>
        </authorList>
    </citation>
    <scope>NUCLEOTIDE SEQUENCE [LARGE SCALE GENOMIC DNA]</scope>
    <source>
        <strain evidence="4">L1-83</strain>
    </source>
</reference>
<evidence type="ECO:0000313" key="3">
    <source>
        <dbReference type="EMBL" id="RHC98440.1"/>
    </source>
</evidence>
<evidence type="ECO:0000313" key="2">
    <source>
        <dbReference type="EMBL" id="CRL42941.1"/>
    </source>
</evidence>
<organism evidence="2 4">
    <name type="scientific">Roseburia inulinivorans</name>
    <dbReference type="NCBI Taxonomy" id="360807"/>
    <lineage>
        <taxon>Bacteria</taxon>
        <taxon>Bacillati</taxon>
        <taxon>Bacillota</taxon>
        <taxon>Clostridia</taxon>
        <taxon>Lachnospirales</taxon>
        <taxon>Lachnospiraceae</taxon>
        <taxon>Roseburia</taxon>
    </lineage>
</organism>
<proteinExistence type="predicted"/>
<protein>
    <submittedName>
        <fullName evidence="2 3">Entericidin like toxin protein</fullName>
    </submittedName>
</protein>
<reference evidence="2" key="2">
    <citation type="submission" date="2015-05" db="EMBL/GenBank/DDBJ databases">
        <authorList>
            <person name="Wang D.B."/>
            <person name="Wang M."/>
        </authorList>
    </citation>
    <scope>NUCLEOTIDE SEQUENCE [LARGE SCALE GENOMIC DNA]</scope>
    <source>
        <strain evidence="2">L1-83</strain>
    </source>
</reference>
<dbReference type="Proteomes" id="UP000266391">
    <property type="component" value="Unassembled WGS sequence"/>
</dbReference>
<dbReference type="EMBL" id="CVRS01000112">
    <property type="protein sequence ID" value="CRL42941.1"/>
    <property type="molecule type" value="Genomic_DNA"/>
</dbReference>
<evidence type="ECO:0000313" key="4">
    <source>
        <dbReference type="Proteomes" id="UP000049828"/>
    </source>
</evidence>
<dbReference type="Proteomes" id="UP000049828">
    <property type="component" value="Unassembled WGS sequence"/>
</dbReference>
<accession>A0A0M6WZ30</accession>
<dbReference type="OrthoDB" id="2633851at2"/>
<feature type="transmembrane region" description="Helical" evidence="1">
    <location>
        <begin position="32"/>
        <end position="52"/>
    </location>
</feature>
<dbReference type="EMBL" id="QSIQ01000046">
    <property type="protein sequence ID" value="RHC98440.1"/>
    <property type="molecule type" value="Genomic_DNA"/>
</dbReference>